<feature type="region of interest" description="Disordered" evidence="1">
    <location>
        <begin position="93"/>
        <end position="128"/>
    </location>
</feature>
<accession>A0ABM0ML32</accession>
<keyword evidence="3" id="KW-1185">Reference proteome</keyword>
<organism evidence="3 4">
    <name type="scientific">Saccoglossus kowalevskii</name>
    <name type="common">Acorn worm</name>
    <dbReference type="NCBI Taxonomy" id="10224"/>
    <lineage>
        <taxon>Eukaryota</taxon>
        <taxon>Metazoa</taxon>
        <taxon>Hemichordata</taxon>
        <taxon>Enteropneusta</taxon>
        <taxon>Harrimaniidae</taxon>
        <taxon>Saccoglossus</taxon>
    </lineage>
</organism>
<proteinExistence type="predicted"/>
<keyword evidence="2" id="KW-1133">Transmembrane helix</keyword>
<keyword evidence="2" id="KW-0812">Transmembrane</keyword>
<evidence type="ECO:0000256" key="1">
    <source>
        <dbReference type="SAM" id="MobiDB-lite"/>
    </source>
</evidence>
<evidence type="ECO:0000256" key="2">
    <source>
        <dbReference type="SAM" id="Phobius"/>
    </source>
</evidence>
<evidence type="ECO:0000313" key="3">
    <source>
        <dbReference type="Proteomes" id="UP000694865"/>
    </source>
</evidence>
<feature type="compositionally biased region" description="Basic and acidic residues" evidence="1">
    <location>
        <begin position="93"/>
        <end position="109"/>
    </location>
</feature>
<dbReference type="RefSeq" id="XP_006820723.1">
    <property type="nucleotide sequence ID" value="XM_006820660.1"/>
</dbReference>
<keyword evidence="2" id="KW-0472">Membrane</keyword>
<evidence type="ECO:0000313" key="4">
    <source>
        <dbReference type="RefSeq" id="XP_006820723.1"/>
    </source>
</evidence>
<sequence length="200" mass="22685">MFGFLSHRKLKNSFVGNVLMSVGLSVTVTFFLMSFYCTSPKSTRATVLYDILMRCETMEHPPETCENARAEWSGMFASKTLIDDEVTLKRVVADSDEEPTKYESSRGDMPENGAEPQTYNEDAADFPDPPEMPKVISKRRYLFPMQTRGLGPSVQYESFKLAAAFAKQLNRSIVLVPFFHHRGHEEASSRPFAMTIRCQC</sequence>
<gene>
    <name evidence="4" type="primary">LOC102808537</name>
</gene>
<protein>
    <submittedName>
        <fullName evidence="4">Uncharacterized protein LOC102808537</fullName>
    </submittedName>
</protein>
<reference evidence="4" key="1">
    <citation type="submission" date="2025-08" db="UniProtKB">
        <authorList>
            <consortium name="RefSeq"/>
        </authorList>
    </citation>
    <scope>IDENTIFICATION</scope>
    <source>
        <tissue evidence="4">Testes</tissue>
    </source>
</reference>
<name>A0ABM0ML32_SACKO</name>
<dbReference type="GeneID" id="102808537"/>
<dbReference type="Proteomes" id="UP000694865">
    <property type="component" value="Unplaced"/>
</dbReference>
<feature type="transmembrane region" description="Helical" evidence="2">
    <location>
        <begin position="12"/>
        <end position="36"/>
    </location>
</feature>